<gene>
    <name evidence="19" type="ORF">CVT24_009976</name>
</gene>
<feature type="binding site" evidence="15">
    <location>
        <position position="193"/>
    </location>
    <ligand>
        <name>Ca(2+)</name>
        <dbReference type="ChEBI" id="CHEBI:29108"/>
        <label>1</label>
    </ligand>
</feature>
<evidence type="ECO:0000256" key="2">
    <source>
        <dbReference type="ARBA" id="ARBA00001913"/>
    </source>
</evidence>
<feature type="disulfide bond" evidence="16">
    <location>
        <begin position="455"/>
        <end position="491"/>
    </location>
</feature>
<dbReference type="SMART" id="SM00642">
    <property type="entry name" value="Aamy"/>
    <property type="match status" value="1"/>
</dbReference>
<dbReference type="EMBL" id="NHTK01005935">
    <property type="protein sequence ID" value="PPQ70914.1"/>
    <property type="molecule type" value="Genomic_DNA"/>
</dbReference>
<keyword evidence="6" id="KW-0732">Signal</keyword>
<evidence type="ECO:0000256" key="5">
    <source>
        <dbReference type="ARBA" id="ARBA00022723"/>
    </source>
</evidence>
<feature type="disulfide bond" evidence="16">
    <location>
        <begin position="169"/>
        <end position="182"/>
    </location>
</feature>
<dbReference type="InterPro" id="IPR013780">
    <property type="entry name" value="Glyco_hydro_b"/>
</dbReference>
<accession>A0A409VXC2</accession>
<evidence type="ECO:0000256" key="13">
    <source>
        <dbReference type="PIRSR" id="PIRSR001024-1"/>
    </source>
</evidence>
<dbReference type="InterPro" id="IPR017853">
    <property type="entry name" value="GH"/>
</dbReference>
<feature type="binding site" evidence="15">
    <location>
        <position position="228"/>
    </location>
    <ligand>
        <name>Ca(2+)</name>
        <dbReference type="ChEBI" id="CHEBI:29108"/>
        <label>1</label>
    </ligand>
</feature>
<evidence type="ECO:0000256" key="6">
    <source>
        <dbReference type="ARBA" id="ARBA00022729"/>
    </source>
</evidence>
<dbReference type="GO" id="GO:0004556">
    <property type="term" value="F:alpha-amylase activity"/>
    <property type="evidence" value="ECO:0007669"/>
    <property type="project" value="UniProtKB-EC"/>
</dbReference>
<evidence type="ECO:0000256" key="4">
    <source>
        <dbReference type="ARBA" id="ARBA00012595"/>
    </source>
</evidence>
<feature type="domain" description="Glycosyl hydrolase family 13 catalytic" evidence="18">
    <location>
        <begin position="34"/>
        <end position="390"/>
    </location>
</feature>
<feature type="binding site" evidence="15">
    <location>
        <position position="180"/>
    </location>
    <ligand>
        <name>Ca(2+)</name>
        <dbReference type="ChEBI" id="CHEBI:29108"/>
        <label>1</label>
    </ligand>
</feature>
<evidence type="ECO:0000313" key="20">
    <source>
        <dbReference type="Proteomes" id="UP000284842"/>
    </source>
</evidence>
<dbReference type="OrthoDB" id="204980at2759"/>
<dbReference type="CDD" id="cd11319">
    <property type="entry name" value="AmyAc_euk_AmyA"/>
    <property type="match status" value="1"/>
</dbReference>
<feature type="active site" description="Nucleophile" evidence="13">
    <location>
        <position position="224"/>
    </location>
</feature>
<name>A0A409VXC2_9AGAR</name>
<feature type="binding site" evidence="17">
    <location>
        <position position="252"/>
    </location>
    <ligand>
        <name>substrate</name>
    </ligand>
</feature>
<dbReference type="InterPro" id="IPR006047">
    <property type="entry name" value="GH13_cat_dom"/>
</dbReference>
<dbReference type="PIRSF" id="PIRSF001024">
    <property type="entry name" value="Alph-amyl_fung"/>
    <property type="match status" value="1"/>
</dbReference>
<evidence type="ECO:0000256" key="1">
    <source>
        <dbReference type="ARBA" id="ARBA00000548"/>
    </source>
</evidence>
<feature type="site" description="Transition state stabilizer" evidence="14">
    <location>
        <position position="319"/>
    </location>
</feature>
<comment type="catalytic activity">
    <reaction evidence="1">
        <text>Endohydrolysis of (1-&gt;4)-alpha-D-glucosidic linkages in polysaccharides containing three or more (1-&gt;4)-alpha-linked D-glucose units.</text>
        <dbReference type="EC" id="3.2.1.1"/>
    </reaction>
</comment>
<feature type="binding site" evidence="17">
    <location>
        <position position="56"/>
    </location>
    <ligand>
        <name>substrate</name>
    </ligand>
</feature>
<dbReference type="EC" id="3.2.1.1" evidence="4"/>
<dbReference type="Pfam" id="PF00128">
    <property type="entry name" value="Alpha-amylase"/>
    <property type="match status" value="1"/>
</dbReference>
<keyword evidence="9 16" id="KW-1015">Disulfide bond</keyword>
<evidence type="ECO:0000256" key="16">
    <source>
        <dbReference type="PIRSR" id="PIRSR001024-4"/>
    </source>
</evidence>
<dbReference type="PANTHER" id="PTHR10357:SF215">
    <property type="entry name" value="ALPHA-AMYLASE 1"/>
    <property type="match status" value="1"/>
</dbReference>
<dbReference type="InParanoid" id="A0A409VXC2"/>
<evidence type="ECO:0000256" key="10">
    <source>
        <dbReference type="ARBA" id="ARBA00023180"/>
    </source>
</evidence>
<keyword evidence="8 15" id="KW-0106">Calcium</keyword>
<evidence type="ECO:0000256" key="9">
    <source>
        <dbReference type="ARBA" id="ARBA00023157"/>
    </source>
</evidence>
<organism evidence="19 20">
    <name type="scientific">Panaeolus cyanescens</name>
    <dbReference type="NCBI Taxonomy" id="181874"/>
    <lineage>
        <taxon>Eukaryota</taxon>
        <taxon>Fungi</taxon>
        <taxon>Dikarya</taxon>
        <taxon>Basidiomycota</taxon>
        <taxon>Agaricomycotina</taxon>
        <taxon>Agaricomycetes</taxon>
        <taxon>Agaricomycetidae</taxon>
        <taxon>Agaricales</taxon>
        <taxon>Agaricineae</taxon>
        <taxon>Galeropsidaceae</taxon>
        <taxon>Panaeolus</taxon>
    </lineage>
</organism>
<dbReference type="InterPro" id="IPR015340">
    <property type="entry name" value="A_amylase_C_dom"/>
</dbReference>
<dbReference type="FunCoup" id="A0A409VXC2">
    <property type="interactions" value="125"/>
</dbReference>
<comment type="cofactor">
    <cofactor evidence="2">
        <name>Ca(2+)</name>
        <dbReference type="ChEBI" id="CHEBI:29108"/>
    </cofactor>
</comment>
<feature type="binding site" evidence="15">
    <location>
        <position position="143"/>
    </location>
    <ligand>
        <name>Ca(2+)</name>
        <dbReference type="ChEBI" id="CHEBI:29108"/>
        <label>1</label>
    </ligand>
</feature>
<feature type="disulfide bond" evidence="16">
    <location>
        <begin position="51"/>
        <end position="59"/>
    </location>
</feature>
<keyword evidence="11" id="KW-0119">Carbohydrate metabolism</keyword>
<keyword evidence="10" id="KW-0325">Glycoprotein</keyword>
<evidence type="ECO:0000256" key="8">
    <source>
        <dbReference type="ARBA" id="ARBA00022837"/>
    </source>
</evidence>
<evidence type="ECO:0000259" key="18">
    <source>
        <dbReference type="SMART" id="SM00642"/>
    </source>
</evidence>
<feature type="binding site" evidence="17">
    <location>
        <position position="105"/>
    </location>
    <ligand>
        <name>substrate</name>
    </ligand>
</feature>
<proteinExistence type="inferred from homology"/>
<evidence type="ECO:0000256" key="7">
    <source>
        <dbReference type="ARBA" id="ARBA00022801"/>
    </source>
</evidence>
<evidence type="ECO:0000256" key="12">
    <source>
        <dbReference type="ARBA" id="ARBA00023295"/>
    </source>
</evidence>
<keyword evidence="5 15" id="KW-0479">Metal-binding</keyword>
<dbReference type="Gene3D" id="2.60.40.1180">
    <property type="entry name" value="Golgi alpha-mannosidase II"/>
    <property type="match status" value="1"/>
</dbReference>
<dbReference type="Pfam" id="PF09260">
    <property type="entry name" value="A_amylase_dom_C"/>
    <property type="match status" value="1"/>
</dbReference>
<keyword evidence="7" id="KW-0378">Hydrolase</keyword>
<dbReference type="SUPFAM" id="SSF51445">
    <property type="entry name" value="(Trans)glycosidases"/>
    <property type="match status" value="1"/>
</dbReference>
<dbReference type="Gene3D" id="3.20.20.80">
    <property type="entry name" value="Glycosidases"/>
    <property type="match status" value="1"/>
</dbReference>
<dbReference type="FunFam" id="3.20.20.80:FF:000120">
    <property type="entry name" value="Alpha-amylase A"/>
    <property type="match status" value="1"/>
</dbReference>
<reference evidence="19 20" key="1">
    <citation type="journal article" date="2018" name="Evol. Lett.">
        <title>Horizontal gene cluster transfer increased hallucinogenic mushroom diversity.</title>
        <authorList>
            <person name="Reynolds H.T."/>
            <person name="Vijayakumar V."/>
            <person name="Gluck-Thaler E."/>
            <person name="Korotkin H.B."/>
            <person name="Matheny P.B."/>
            <person name="Slot J.C."/>
        </authorList>
    </citation>
    <scope>NUCLEOTIDE SEQUENCE [LARGE SCALE GENOMIC DNA]</scope>
    <source>
        <strain evidence="19 20">2629</strain>
    </source>
</reference>
<keyword evidence="20" id="KW-1185">Reference proteome</keyword>
<evidence type="ECO:0000256" key="14">
    <source>
        <dbReference type="PIRSR" id="PIRSR001024-2"/>
    </source>
</evidence>
<feature type="binding site" evidence="15">
    <location>
        <position position="248"/>
    </location>
    <ligand>
        <name>Ca(2+)</name>
        <dbReference type="ChEBI" id="CHEBI:29108"/>
        <label>2</label>
    </ligand>
</feature>
<dbReference type="Proteomes" id="UP000284842">
    <property type="component" value="Unassembled WGS sequence"/>
</dbReference>
<feature type="binding site" evidence="17">
    <location>
        <position position="319"/>
    </location>
    <ligand>
        <name>substrate</name>
    </ligand>
</feature>
<evidence type="ECO:0000256" key="17">
    <source>
        <dbReference type="PIRSR" id="PIRSR001024-5"/>
    </source>
</evidence>
<feature type="active site" description="Proton donor" evidence="13">
    <location>
        <position position="248"/>
    </location>
</feature>
<comment type="caution">
    <text evidence="19">The sequence shown here is derived from an EMBL/GenBank/DDBJ whole genome shotgun (WGS) entry which is preliminary data.</text>
</comment>
<dbReference type="STRING" id="181874.A0A409VXC2"/>
<evidence type="ECO:0000256" key="15">
    <source>
        <dbReference type="PIRSR" id="PIRSR001024-3"/>
    </source>
</evidence>
<dbReference type="GO" id="GO:0005509">
    <property type="term" value="F:calcium ion binding"/>
    <property type="evidence" value="ECO:0007669"/>
    <property type="project" value="InterPro"/>
</dbReference>
<comment type="similarity">
    <text evidence="3">Belongs to the glycosyl hydrolase 13 family.</text>
</comment>
<dbReference type="InterPro" id="IPR013777">
    <property type="entry name" value="A-amylase-like"/>
</dbReference>
<protein>
    <recommendedName>
        <fullName evidence="4">alpha-amylase</fullName>
        <ecNumber evidence="4">3.2.1.1</ecNumber>
    </recommendedName>
</protein>
<evidence type="ECO:0000256" key="3">
    <source>
        <dbReference type="ARBA" id="ARBA00008061"/>
    </source>
</evidence>
<evidence type="ECO:0000256" key="11">
    <source>
        <dbReference type="ARBA" id="ARBA00023277"/>
    </source>
</evidence>
<dbReference type="PANTHER" id="PTHR10357">
    <property type="entry name" value="ALPHA-AMYLASE FAMILY MEMBER"/>
    <property type="match status" value="1"/>
</dbReference>
<feature type="binding site" evidence="17">
    <location>
        <position position="366"/>
    </location>
    <ligand>
        <name>substrate</name>
    </ligand>
</feature>
<feature type="binding site" evidence="17">
    <location>
        <position position="222"/>
    </location>
    <ligand>
        <name>substrate</name>
    </ligand>
</feature>
<dbReference type="AlphaFoldDB" id="A0A409VXC2"/>
<evidence type="ECO:0000313" key="19">
    <source>
        <dbReference type="EMBL" id="PPQ70914.1"/>
    </source>
</evidence>
<dbReference type="GO" id="GO:0016052">
    <property type="term" value="P:carbohydrate catabolic process"/>
    <property type="evidence" value="ECO:0007669"/>
    <property type="project" value="InterPro"/>
</dbReference>
<sequence length="540" mass="59413">MSLSLQRLSNGADALSTSKLFLTLISTFQLIISRLLTDRFALPKGSSQSDCDPGQQTYCGGTWNSIRENLDYIQNAGFTAIWISPVNQNYDGPRTTYGDPYHGYWMADISKLNSRFGTADDLKALSAELHRRDMYLMVDVVVNNVMATSTTPDYSNYFFNDASFYHPYCPIDWGNATSEENCWMGDTNVPLPDIDTTNPTVNERYGTWIQNLVQEYSIDGLRIDAAKHVQMDFWPRFCAKAGVFCMGEVFGGQDIDPIAIYQGPDALDSVLNFPMYSALVEAFGIPGPQNTTALVETFQESKKKFKDVGLLGNFLENHDLPRWHNHTVDPQSLYNAMTLNFMADGIPVVYYGQEQSFSGPGDPYNREALWPSGYAQSDAYKFVTLLNNFRNFLVNTTDWLTQSAELLTTSPYGVAIMKGSVISIVTNIGSPPQNVHIAASTPYPPSTALINVITCEQWVVGSKGMVDAEYSKGGVATILVPSDMLKGSGLCGTELTYTASHGGQAKPLSNTSAAATLRRSGAVTYPLFIGIVSCFFATLI</sequence>
<dbReference type="SUPFAM" id="SSF51011">
    <property type="entry name" value="Glycosyl hydrolase domain"/>
    <property type="match status" value="1"/>
</dbReference>
<feature type="binding site" evidence="15">
    <location>
        <position position="224"/>
    </location>
    <ligand>
        <name>Ca(2+)</name>
        <dbReference type="ChEBI" id="CHEBI:29108"/>
        <label>2</label>
    </ligand>
</feature>
<keyword evidence="12" id="KW-0326">Glycosidase</keyword>